<gene>
    <name evidence="2" type="ORF">SAMN00808754_1870</name>
</gene>
<dbReference type="EMBL" id="LT838272">
    <property type="protein sequence ID" value="SMB97512.1"/>
    <property type="molecule type" value="Genomic_DNA"/>
</dbReference>
<keyword evidence="1" id="KW-1133">Transmembrane helix</keyword>
<dbReference type="AlphaFoldDB" id="A0A1W1VVW3"/>
<dbReference type="STRING" id="698762.SAMN00808754_1870"/>
<evidence type="ECO:0000313" key="3">
    <source>
        <dbReference type="Proteomes" id="UP000192569"/>
    </source>
</evidence>
<proteinExistence type="predicted"/>
<protein>
    <submittedName>
        <fullName evidence="2">Uncharacterized protein</fullName>
    </submittedName>
</protein>
<keyword evidence="3" id="KW-1185">Reference proteome</keyword>
<evidence type="ECO:0000256" key="1">
    <source>
        <dbReference type="SAM" id="Phobius"/>
    </source>
</evidence>
<organism evidence="2 3">
    <name type="scientific">Thermanaeromonas toyohensis ToBE</name>
    <dbReference type="NCBI Taxonomy" id="698762"/>
    <lineage>
        <taxon>Bacteria</taxon>
        <taxon>Bacillati</taxon>
        <taxon>Bacillota</taxon>
        <taxon>Clostridia</taxon>
        <taxon>Neomoorellales</taxon>
        <taxon>Neomoorellaceae</taxon>
        <taxon>Thermanaeromonas</taxon>
    </lineage>
</organism>
<keyword evidence="1" id="KW-0812">Transmembrane</keyword>
<evidence type="ECO:0000313" key="2">
    <source>
        <dbReference type="EMBL" id="SMB97512.1"/>
    </source>
</evidence>
<reference evidence="2 3" key="1">
    <citation type="submission" date="2017-04" db="EMBL/GenBank/DDBJ databases">
        <authorList>
            <person name="Afonso C.L."/>
            <person name="Miller P.J."/>
            <person name="Scott M.A."/>
            <person name="Spackman E."/>
            <person name="Goraichik I."/>
            <person name="Dimitrov K.M."/>
            <person name="Suarez D.L."/>
            <person name="Swayne D.E."/>
        </authorList>
    </citation>
    <scope>NUCLEOTIDE SEQUENCE [LARGE SCALE GENOMIC DNA]</scope>
    <source>
        <strain evidence="2 3">ToBE</strain>
    </source>
</reference>
<name>A0A1W1VVW3_9FIRM</name>
<dbReference type="Proteomes" id="UP000192569">
    <property type="component" value="Chromosome I"/>
</dbReference>
<feature type="transmembrane region" description="Helical" evidence="1">
    <location>
        <begin position="12"/>
        <end position="32"/>
    </location>
</feature>
<sequence>MGTVALALELMGIALPTMFGVILIFIALINLLTRLFPAREEPEK</sequence>
<dbReference type="RefSeq" id="WP_269456735.1">
    <property type="nucleotide sequence ID" value="NZ_LT838272.1"/>
</dbReference>
<accession>A0A1W1VVW3</accession>
<keyword evidence="1" id="KW-0472">Membrane</keyword>